<protein>
    <submittedName>
        <fullName evidence="1">Uncharacterized protein</fullName>
    </submittedName>
</protein>
<reference evidence="2" key="1">
    <citation type="journal article" date="2015" name="BMC Genomics">
        <title>Draft genome of a commonly misdiagnosed multidrug resistant pathogen Candida auris.</title>
        <authorList>
            <person name="Chatterjee S."/>
            <person name="Alampalli S.V."/>
            <person name="Nageshan R.K."/>
            <person name="Chettiar S.T."/>
            <person name="Joshi S."/>
            <person name="Tatu U.S."/>
        </authorList>
    </citation>
    <scope>NUCLEOTIDE SEQUENCE [LARGE SCALE GENOMIC DNA]</scope>
    <source>
        <strain evidence="2">6684</strain>
    </source>
</reference>
<comment type="caution">
    <text evidence="1">The sequence shown here is derived from an EMBL/GenBank/DDBJ whole genome shotgun (WGS) entry which is preliminary data.</text>
</comment>
<dbReference type="AlphaFoldDB" id="A0A0L0NMZ9"/>
<name>A0A0L0NMZ9_CANAR</name>
<gene>
    <name evidence="1" type="ORF">QG37_08344</name>
</gene>
<evidence type="ECO:0000313" key="1">
    <source>
        <dbReference type="EMBL" id="KND95414.1"/>
    </source>
</evidence>
<organism evidence="1 2">
    <name type="scientific">Candidozyma auris</name>
    <name type="common">Yeast</name>
    <name type="synonym">Candida auris</name>
    <dbReference type="NCBI Taxonomy" id="498019"/>
    <lineage>
        <taxon>Eukaryota</taxon>
        <taxon>Fungi</taxon>
        <taxon>Dikarya</taxon>
        <taxon>Ascomycota</taxon>
        <taxon>Saccharomycotina</taxon>
        <taxon>Pichiomycetes</taxon>
        <taxon>Metschnikowiaceae</taxon>
        <taxon>Candidozyma</taxon>
    </lineage>
</organism>
<dbReference type="EMBL" id="LGST01000080">
    <property type="protein sequence ID" value="KND95414.1"/>
    <property type="molecule type" value="Genomic_DNA"/>
</dbReference>
<dbReference type="Proteomes" id="UP000037122">
    <property type="component" value="Unassembled WGS sequence"/>
</dbReference>
<sequence length="32" mass="3820">MGVAQHTKQAKWLQKFFKVPWKQIEKTLSFQG</sequence>
<accession>A0A0L0NMZ9</accession>
<evidence type="ECO:0000313" key="2">
    <source>
        <dbReference type="Proteomes" id="UP000037122"/>
    </source>
</evidence>
<proteinExistence type="predicted"/>